<organism evidence="2 3">
    <name type="scientific">Coccomyxa viridis</name>
    <dbReference type="NCBI Taxonomy" id="1274662"/>
    <lineage>
        <taxon>Eukaryota</taxon>
        <taxon>Viridiplantae</taxon>
        <taxon>Chlorophyta</taxon>
        <taxon>core chlorophytes</taxon>
        <taxon>Trebouxiophyceae</taxon>
        <taxon>Trebouxiophyceae incertae sedis</taxon>
        <taxon>Coccomyxaceae</taxon>
        <taxon>Coccomyxa</taxon>
    </lineage>
</organism>
<gene>
    <name evidence="2" type="ORF">CVIRNUC_002640</name>
</gene>
<dbReference type="InterPro" id="IPR024747">
    <property type="entry name" value="Pyridox_Oxase-rel"/>
</dbReference>
<dbReference type="InterPro" id="IPR012349">
    <property type="entry name" value="Split_barrel_FMN-bd"/>
</dbReference>
<keyword evidence="3" id="KW-1185">Reference proteome</keyword>
<feature type="compositionally biased region" description="Basic and acidic residues" evidence="1">
    <location>
        <begin position="9"/>
        <end position="21"/>
    </location>
</feature>
<feature type="region of interest" description="Disordered" evidence="1">
    <location>
        <begin position="1"/>
        <end position="21"/>
    </location>
</feature>
<dbReference type="EMBL" id="CAUYUE010000003">
    <property type="protein sequence ID" value="CAK0758700.1"/>
    <property type="molecule type" value="Genomic_DNA"/>
</dbReference>
<sequence length="283" mass="30881">MVVAVYDRQLSHHENSSDRTRRASVCSQANWILHRTVDGSLTSPHTAAADTGPSSMHEGGEGYAVTPRTKVKRSAARGRYDRDTVHAILDEAFLCHVAYVEDDQPFVIPTAYCRIGDKVYLHGHISNKLLKSMKGGVPICMTVTLLDGLVLARSTFHHSMNYRSCVILGTGEAITDLEEKRAVLEAIVEHIVPGRNVEARQPTEAELKATSVVSLELSEVSAKVRTGPPIDDKQDMELPIWAGVLPIDQVKGVGQPQPDPKLMSGLAVPQYIAQYHRLSGSAA</sequence>
<dbReference type="AlphaFoldDB" id="A0AAV1HY81"/>
<evidence type="ECO:0000313" key="3">
    <source>
        <dbReference type="Proteomes" id="UP001314263"/>
    </source>
</evidence>
<evidence type="ECO:0000256" key="1">
    <source>
        <dbReference type="SAM" id="MobiDB-lite"/>
    </source>
</evidence>
<dbReference type="Gene3D" id="2.30.110.10">
    <property type="entry name" value="Electron Transport, Fmn-binding Protein, Chain A"/>
    <property type="match status" value="1"/>
</dbReference>
<accession>A0AAV1HY81</accession>
<comment type="caution">
    <text evidence="2">The sequence shown here is derived from an EMBL/GenBank/DDBJ whole genome shotgun (WGS) entry which is preliminary data.</text>
</comment>
<evidence type="ECO:0000313" key="2">
    <source>
        <dbReference type="EMBL" id="CAK0758700.1"/>
    </source>
</evidence>
<dbReference type="SUPFAM" id="SSF50475">
    <property type="entry name" value="FMN-binding split barrel"/>
    <property type="match status" value="1"/>
</dbReference>
<protein>
    <recommendedName>
        <fullName evidence="4">Flavin-nucleotide-binding protein</fullName>
    </recommendedName>
</protein>
<feature type="region of interest" description="Disordered" evidence="1">
    <location>
        <begin position="42"/>
        <end position="70"/>
    </location>
</feature>
<dbReference type="PANTHER" id="PTHR34071:SF2">
    <property type="entry name" value="FLAVIN-NUCLEOTIDE-BINDING PROTEIN"/>
    <property type="match status" value="1"/>
</dbReference>
<dbReference type="PANTHER" id="PTHR34071">
    <property type="entry name" value="5-NITROIMIDAZOLE ANTIBIOTICS RESISTANCE PROTEIN, NIMA-FAMILY-RELATED PROTEIN-RELATED"/>
    <property type="match status" value="1"/>
</dbReference>
<dbReference type="Proteomes" id="UP001314263">
    <property type="component" value="Unassembled WGS sequence"/>
</dbReference>
<reference evidence="2 3" key="1">
    <citation type="submission" date="2023-10" db="EMBL/GenBank/DDBJ databases">
        <authorList>
            <person name="Maclean D."/>
            <person name="Macfadyen A."/>
        </authorList>
    </citation>
    <scope>NUCLEOTIDE SEQUENCE [LARGE SCALE GENOMIC DNA]</scope>
</reference>
<evidence type="ECO:0008006" key="4">
    <source>
        <dbReference type="Google" id="ProtNLM"/>
    </source>
</evidence>
<name>A0AAV1HY81_9CHLO</name>
<dbReference type="Pfam" id="PF12900">
    <property type="entry name" value="Pyridox_ox_2"/>
    <property type="match status" value="1"/>
</dbReference>
<proteinExistence type="predicted"/>